<accession>A0ABR6MDM2</accession>
<dbReference type="NCBIfam" id="TIGR03604">
    <property type="entry name" value="TOMM_cyclo_SagD"/>
    <property type="match status" value="1"/>
</dbReference>
<dbReference type="Proteomes" id="UP000618986">
    <property type="component" value="Unassembled WGS sequence"/>
</dbReference>
<protein>
    <submittedName>
        <fullName evidence="3">Ribosomal protein S12 methylthiotransferase accessory factor</fullName>
    </submittedName>
</protein>
<name>A0ABR6MDM2_MICEC</name>
<dbReference type="InterPro" id="IPR027624">
    <property type="entry name" value="TOMM_cyclo_SagD"/>
</dbReference>
<reference evidence="3 4" key="1">
    <citation type="submission" date="2020-08" db="EMBL/GenBank/DDBJ databases">
        <title>Sequencing the genomes of 1000 actinobacteria strains.</title>
        <authorList>
            <person name="Klenk H.-P."/>
        </authorList>
    </citation>
    <scope>NUCLEOTIDE SEQUENCE [LARGE SCALE GENOMIC DNA]</scope>
    <source>
        <strain evidence="3 4">DSM 43036</strain>
    </source>
</reference>
<keyword evidence="3" id="KW-0689">Ribosomal protein</keyword>
<dbReference type="Pfam" id="PF02624">
    <property type="entry name" value="YcaO"/>
    <property type="match status" value="1"/>
</dbReference>
<gene>
    <name evidence="3" type="ORF">FHU28_003018</name>
</gene>
<dbReference type="PANTHER" id="PTHR37809:SF1">
    <property type="entry name" value="RIBOSOMAL PROTEIN S12 METHYLTHIOTRANSFERASE ACCESSORY FACTOR YCAO"/>
    <property type="match status" value="1"/>
</dbReference>
<evidence type="ECO:0000313" key="4">
    <source>
        <dbReference type="Proteomes" id="UP000618986"/>
    </source>
</evidence>
<organism evidence="3 4">
    <name type="scientific">Micromonospora echinospora</name>
    <name type="common">Micromonospora purpurea</name>
    <dbReference type="NCBI Taxonomy" id="1877"/>
    <lineage>
        <taxon>Bacteria</taxon>
        <taxon>Bacillati</taxon>
        <taxon>Actinomycetota</taxon>
        <taxon>Actinomycetes</taxon>
        <taxon>Micromonosporales</taxon>
        <taxon>Micromonosporaceae</taxon>
        <taxon>Micromonospora</taxon>
    </lineage>
</organism>
<evidence type="ECO:0000313" key="3">
    <source>
        <dbReference type="EMBL" id="MBB5113179.1"/>
    </source>
</evidence>
<dbReference type="Gene3D" id="3.30.160.660">
    <property type="match status" value="1"/>
</dbReference>
<dbReference type="GeneID" id="300293585"/>
<dbReference type="Gene3D" id="3.40.50.720">
    <property type="entry name" value="NAD(P)-binding Rossmann-like Domain"/>
    <property type="match status" value="1"/>
</dbReference>
<comment type="caution">
    <text evidence="3">The sequence shown here is derived from an EMBL/GenBank/DDBJ whole genome shotgun (WGS) entry which is preliminary data.</text>
</comment>
<sequence length="643" mass="69104">MTAPAASAPSVPLSAAAARLDAHLRRRWSARPVGPAPRVVTLGAGDALAGAAPHRRHATVHLSADAVLVGPVAGAPPGAACGHCLAIRWQRLRGRSERDALETGGVPTAVGPWPRLTAYQLDAVWDLYRAVHATPARPAPPTWDDPDRRLARVSRLELNTLRVRTHPVLAEPRCPTCSTARPDSPAEVPELDRPAPKPAADAYRLRAPGDYPLPRAALVNPVCGALGAGTQLTITSPTTAPVTGSVFIRGYGGLLDVSFSGQSTGYDASHALAYLEGLERHAGTHRRRNLVPVVAAYADVAEHALHPDECGSYPDEVYDHDPILRRFDPDRPIPWVWGRDLRTGRPVLVPRRLCFYSSPAAGDTFVLSSSSGCATGSCLAEAALFGLLELIERDAFLLGWYGNLTLPRIDLASCSPAVRAMADRAELQGYALHAFDNRIDLDVPVVTSLAVRHDGGPGLLSFAAAAHVDPEQAVAGAVTEALTYIPHQPATVRRRRGELERMADDYGLVRRLPDHSALFGLPRMARHAATYLRDAVARDVASVFAGHREAGARDLLDDLGRVLDTLHRRGHRAILVDQTSPEQEAVGLRSVCVVVPGLLPIDFGWLRQRALHLPRLRTAPYAAGLAGAVLTDDDLRRVPHPFP</sequence>
<dbReference type="EMBL" id="JACHJC010000001">
    <property type="protein sequence ID" value="MBB5113179.1"/>
    <property type="molecule type" value="Genomic_DNA"/>
</dbReference>
<feature type="domain" description="YcaO" evidence="2">
    <location>
        <begin position="261"/>
        <end position="643"/>
    </location>
</feature>
<dbReference type="GO" id="GO:0005840">
    <property type="term" value="C:ribosome"/>
    <property type="evidence" value="ECO:0007669"/>
    <property type="project" value="UniProtKB-KW"/>
</dbReference>
<keyword evidence="4" id="KW-1185">Reference proteome</keyword>
<dbReference type="InterPro" id="IPR003776">
    <property type="entry name" value="YcaO-like_dom"/>
</dbReference>
<keyword evidence="3" id="KW-0687">Ribonucleoprotein</keyword>
<dbReference type="PANTHER" id="PTHR37809">
    <property type="entry name" value="RIBOSOMAL PROTEIN S12 METHYLTHIOTRANSFERASE ACCESSORY FACTOR YCAO"/>
    <property type="match status" value="1"/>
</dbReference>
<dbReference type="InterPro" id="IPR022291">
    <property type="entry name" value="Bacteriocin_synth_cyclodeHase"/>
</dbReference>
<proteinExistence type="predicted"/>
<evidence type="ECO:0000259" key="2">
    <source>
        <dbReference type="PROSITE" id="PS51664"/>
    </source>
</evidence>
<evidence type="ECO:0000256" key="1">
    <source>
        <dbReference type="SAM" id="MobiDB-lite"/>
    </source>
</evidence>
<dbReference type="Gene3D" id="3.30.40.250">
    <property type="match status" value="1"/>
</dbReference>
<feature type="region of interest" description="Disordered" evidence="1">
    <location>
        <begin position="174"/>
        <end position="197"/>
    </location>
</feature>
<dbReference type="NCBIfam" id="TIGR03882">
    <property type="entry name" value="cyclo_dehyd_2"/>
    <property type="match status" value="1"/>
</dbReference>
<dbReference type="RefSeq" id="WP_184684701.1">
    <property type="nucleotide sequence ID" value="NZ_JACHJC010000001.1"/>
</dbReference>
<dbReference type="PROSITE" id="PS51664">
    <property type="entry name" value="YCAO"/>
    <property type="match status" value="1"/>
</dbReference>
<dbReference type="Gene3D" id="3.30.1330.230">
    <property type="match status" value="1"/>
</dbReference>